<comment type="similarity">
    <text evidence="1 6">Belongs to the Nudix hydrolase family.</text>
</comment>
<evidence type="ECO:0000256" key="1">
    <source>
        <dbReference type="ARBA" id="ARBA00005582"/>
    </source>
</evidence>
<dbReference type="InterPro" id="IPR015797">
    <property type="entry name" value="NUDIX_hydrolase-like_dom_sf"/>
</dbReference>
<keyword evidence="4 6" id="KW-0378">Hydrolase</keyword>
<dbReference type="InterPro" id="IPR000086">
    <property type="entry name" value="NUDIX_hydrolase_dom"/>
</dbReference>
<evidence type="ECO:0000256" key="3">
    <source>
        <dbReference type="ARBA" id="ARBA00022741"/>
    </source>
</evidence>
<dbReference type="GO" id="GO:0000166">
    <property type="term" value="F:nucleotide binding"/>
    <property type="evidence" value="ECO:0007669"/>
    <property type="project" value="UniProtKB-KW"/>
</dbReference>
<dbReference type="GO" id="GO:0004081">
    <property type="term" value="F:bis(5'-nucleosyl)-tetraphosphatase (asymmetrical) activity"/>
    <property type="evidence" value="ECO:0007669"/>
    <property type="project" value="TreeGrafter"/>
</dbReference>
<keyword evidence="9" id="KW-1185">Reference proteome</keyword>
<evidence type="ECO:0000259" key="7">
    <source>
        <dbReference type="PROSITE" id="PS51462"/>
    </source>
</evidence>
<dbReference type="PANTHER" id="PTHR21340">
    <property type="entry name" value="DIADENOSINE 5,5-P1,P4-TETRAPHOSPHATE PYROPHOSPHOHYDROLASE MUTT"/>
    <property type="match status" value="1"/>
</dbReference>
<gene>
    <name evidence="8" type="ordered locus">wcw_1373</name>
</gene>
<dbReference type="InterPro" id="IPR051325">
    <property type="entry name" value="Nudix_hydrolase_domain"/>
</dbReference>
<reference evidence="8 9" key="1">
    <citation type="journal article" date="2010" name="PLoS ONE">
        <title>The Waddlia genome: a window into chlamydial biology.</title>
        <authorList>
            <person name="Bertelli C."/>
            <person name="Collyn F."/>
            <person name="Croxatto A."/>
            <person name="Ruckert C."/>
            <person name="Polkinghorne A."/>
            <person name="Kebbi-Beghdadi C."/>
            <person name="Goesmann A."/>
            <person name="Vaughan L."/>
            <person name="Greub G."/>
        </authorList>
    </citation>
    <scope>NUCLEOTIDE SEQUENCE [LARGE SCALE GENOMIC DNA]</scope>
    <source>
        <strain evidence="9">ATCC VR-1470 / WSU 86-1044</strain>
    </source>
</reference>
<proteinExistence type="inferred from homology"/>
<dbReference type="InterPro" id="IPR020476">
    <property type="entry name" value="Nudix_hydrolase"/>
</dbReference>
<dbReference type="HOGENOM" id="CLU_037162_14_4_0"/>
<dbReference type="PRINTS" id="PR00502">
    <property type="entry name" value="NUDIXFAMILY"/>
</dbReference>
<dbReference type="GO" id="GO:0006754">
    <property type="term" value="P:ATP biosynthetic process"/>
    <property type="evidence" value="ECO:0007669"/>
    <property type="project" value="TreeGrafter"/>
</dbReference>
<accession>D6YRM9</accession>
<sequence length="139" mass="16341">MSLEVSYGIIPFRRLKRSIEILLIQHHAGHWSFPKGGAEPSEHPIDAAQRELREETGLEIKRLIIPEDTLCEHYFFNRGNDKVQKRVEYFIAEVEGELDIQIEEIRDSIWLSPEKIEDQATFPESKRICRRVIDLLMQL</sequence>
<dbReference type="Gene3D" id="3.90.79.10">
    <property type="entry name" value="Nucleoside Triphosphate Pyrophosphohydrolase"/>
    <property type="match status" value="1"/>
</dbReference>
<dbReference type="eggNOG" id="COG0494">
    <property type="taxonomic scope" value="Bacteria"/>
</dbReference>
<evidence type="ECO:0000313" key="8">
    <source>
        <dbReference type="EMBL" id="ADI38724.1"/>
    </source>
</evidence>
<dbReference type="CDD" id="cd03428">
    <property type="entry name" value="NUDIX_Ap4A_Nudt2"/>
    <property type="match status" value="1"/>
</dbReference>
<dbReference type="InterPro" id="IPR003565">
    <property type="entry name" value="Tetra_PHTase"/>
</dbReference>
<dbReference type="Proteomes" id="UP000001505">
    <property type="component" value="Chromosome"/>
</dbReference>
<name>D6YRM9_WADCW</name>
<protein>
    <recommendedName>
        <fullName evidence="2">Bis(5'-nucleosyl)-tetraphosphatase [asymmetrical]</fullName>
    </recommendedName>
    <alternativeName>
        <fullName evidence="5">Diadenosine 5',5'''-P1,P4-tetraphosphate asymmetrical hydrolase</fullName>
    </alternativeName>
</protein>
<dbReference type="STRING" id="716544.wcw_1373"/>
<evidence type="ECO:0000256" key="5">
    <source>
        <dbReference type="ARBA" id="ARBA00032644"/>
    </source>
</evidence>
<dbReference type="OrthoDB" id="9816289at2"/>
<dbReference type="PROSITE" id="PS51462">
    <property type="entry name" value="NUDIX"/>
    <property type="match status" value="1"/>
</dbReference>
<dbReference type="Pfam" id="PF00293">
    <property type="entry name" value="NUDIX"/>
    <property type="match status" value="1"/>
</dbReference>
<dbReference type="PANTHER" id="PTHR21340:SF0">
    <property type="entry name" value="BIS(5'-NUCLEOSYL)-TETRAPHOSPHATASE [ASYMMETRICAL]"/>
    <property type="match status" value="1"/>
</dbReference>
<dbReference type="GO" id="GO:0006167">
    <property type="term" value="P:AMP biosynthetic process"/>
    <property type="evidence" value="ECO:0007669"/>
    <property type="project" value="TreeGrafter"/>
</dbReference>
<dbReference type="AlphaFoldDB" id="D6YRM9"/>
<dbReference type="SUPFAM" id="SSF55811">
    <property type="entry name" value="Nudix"/>
    <property type="match status" value="1"/>
</dbReference>
<organism evidence="8 9">
    <name type="scientific">Waddlia chondrophila (strain ATCC VR-1470 / WSU 86-1044)</name>
    <dbReference type="NCBI Taxonomy" id="716544"/>
    <lineage>
        <taxon>Bacteria</taxon>
        <taxon>Pseudomonadati</taxon>
        <taxon>Chlamydiota</taxon>
        <taxon>Chlamydiia</taxon>
        <taxon>Parachlamydiales</taxon>
        <taxon>Waddliaceae</taxon>
        <taxon>Waddlia</taxon>
    </lineage>
</organism>
<dbReference type="InterPro" id="IPR020084">
    <property type="entry name" value="NUDIX_hydrolase_CS"/>
</dbReference>
<evidence type="ECO:0000256" key="6">
    <source>
        <dbReference type="RuleBase" id="RU003476"/>
    </source>
</evidence>
<dbReference type="PROSITE" id="PS00893">
    <property type="entry name" value="NUDIX_BOX"/>
    <property type="match status" value="1"/>
</dbReference>
<keyword evidence="3" id="KW-0547">Nucleotide-binding</keyword>
<evidence type="ECO:0000256" key="4">
    <source>
        <dbReference type="ARBA" id="ARBA00022801"/>
    </source>
</evidence>
<evidence type="ECO:0000313" key="9">
    <source>
        <dbReference type="Proteomes" id="UP000001505"/>
    </source>
</evidence>
<feature type="domain" description="Nudix hydrolase" evidence="7">
    <location>
        <begin position="2"/>
        <end position="134"/>
    </location>
</feature>
<dbReference type="RefSeq" id="WP_013182435.1">
    <property type="nucleotide sequence ID" value="NC_014225.1"/>
</dbReference>
<dbReference type="KEGG" id="wch:wcw_1373"/>
<dbReference type="EMBL" id="CP001928">
    <property type="protein sequence ID" value="ADI38724.1"/>
    <property type="molecule type" value="Genomic_DNA"/>
</dbReference>
<evidence type="ECO:0000256" key="2">
    <source>
        <dbReference type="ARBA" id="ARBA00018911"/>
    </source>
</evidence>